<evidence type="ECO:0000256" key="1">
    <source>
        <dbReference type="SAM" id="MobiDB-lite"/>
    </source>
</evidence>
<evidence type="ECO:0000313" key="3">
    <source>
        <dbReference type="Proteomes" id="UP001153069"/>
    </source>
</evidence>
<reference evidence="2" key="1">
    <citation type="submission" date="2020-06" db="EMBL/GenBank/DDBJ databases">
        <authorList>
            <consortium name="Plant Systems Biology data submission"/>
        </authorList>
    </citation>
    <scope>NUCLEOTIDE SEQUENCE</scope>
    <source>
        <strain evidence="2">D6</strain>
    </source>
</reference>
<dbReference type="EMBL" id="CAICTM010002050">
    <property type="protein sequence ID" value="CAB9527704.1"/>
    <property type="molecule type" value="Genomic_DNA"/>
</dbReference>
<protein>
    <submittedName>
        <fullName evidence="2">Uncharacterized protein</fullName>
    </submittedName>
</protein>
<keyword evidence="3" id="KW-1185">Reference proteome</keyword>
<gene>
    <name evidence="2" type="ORF">SEMRO_2052_G312620.1</name>
</gene>
<proteinExistence type="predicted"/>
<name>A0A9N8EXZ8_9STRA</name>
<evidence type="ECO:0000313" key="2">
    <source>
        <dbReference type="EMBL" id="CAB9527704.1"/>
    </source>
</evidence>
<dbReference type="Proteomes" id="UP001153069">
    <property type="component" value="Unassembled WGS sequence"/>
</dbReference>
<comment type="caution">
    <text evidence="2">The sequence shown here is derived from an EMBL/GenBank/DDBJ whole genome shotgun (WGS) entry which is preliminary data.</text>
</comment>
<sequence>MGRSGVDWTTYRLNGKAERFIRIGVGNEVELPNDMYDREGSLTCYPVEEEHKTNFRTKSEQGCVPKLLEAAADVSSSSKKEAEPTGKASNKQLVMDLSPKTLLLGFFQELVEDAAKTGIGTVKERSARKLKCLMEVAIEVEAKELLHEAVATLEMGANKLGISMEIEAASPKKNEPSVKEPQVVTPTNANVRQQDKDTNPPVTDQEANVQQVGNAVEKATELEEELEDDEKSTSTADEFILELQEEVLLQSLLHKQIHEKKERVFTMEHKNGRRLLVVLPPDTRSVAKFEEEAKRTNWVNTMLNTEERMNGMLSYLAKTSPKQYAKVGTDRKIKMRPNVLNTAQTVALARVGNLNDVRMKKVKSFLKNVGKVNLIQSTKEMSRIDTEVGLKRTMDVMFGSCVYEWSKTKGKEKKAPEEIHYWNASLFEEIEAEVDIHLKHRFLQESGKDKINNNIPLLDYKADGFDKPGVTILFGGDHSDKNCPISAKLNFASPVTRKTKKMLGNECPVIQFASVQCSKDAYYLMETTVMPTIKQQLIRLKESSVVTVFHKKNCHGCYRSFVVPSSIQEGTIGFLSNQDNTAITMTYAHGGQDQSTFGSLVLKEPFIAVPYYELGAKVVIGRFNELFIGDLAFLAMLIGMNGSSGAHCLLCQLKGISVASQ</sequence>
<organism evidence="2 3">
    <name type="scientific">Seminavis robusta</name>
    <dbReference type="NCBI Taxonomy" id="568900"/>
    <lineage>
        <taxon>Eukaryota</taxon>
        <taxon>Sar</taxon>
        <taxon>Stramenopiles</taxon>
        <taxon>Ochrophyta</taxon>
        <taxon>Bacillariophyta</taxon>
        <taxon>Bacillariophyceae</taxon>
        <taxon>Bacillariophycidae</taxon>
        <taxon>Naviculales</taxon>
        <taxon>Naviculaceae</taxon>
        <taxon>Seminavis</taxon>
    </lineage>
</organism>
<dbReference type="AlphaFoldDB" id="A0A9N8EXZ8"/>
<feature type="region of interest" description="Disordered" evidence="1">
    <location>
        <begin position="169"/>
        <end position="206"/>
    </location>
</feature>
<accession>A0A9N8EXZ8</accession>